<sequence>MKIFVPFNPPLPYSSLTSSSPFHLSTFATINIPFPFVYSQPLRSLSLPVAPLLLLKYCKKEMEAPGIDPGTSRMLSERSTI</sequence>
<comment type="caution">
    <text evidence="1">The sequence shown here is derived from an EMBL/GenBank/DDBJ whole genome shotgun (WGS) entry which is preliminary data.</text>
</comment>
<accession>A0AAN7VI46</accession>
<evidence type="ECO:0000313" key="2">
    <source>
        <dbReference type="Proteomes" id="UP001329430"/>
    </source>
</evidence>
<gene>
    <name evidence="1" type="ORF">RI129_003504</name>
</gene>
<organism evidence="1 2">
    <name type="scientific">Pyrocoelia pectoralis</name>
    <dbReference type="NCBI Taxonomy" id="417401"/>
    <lineage>
        <taxon>Eukaryota</taxon>
        <taxon>Metazoa</taxon>
        <taxon>Ecdysozoa</taxon>
        <taxon>Arthropoda</taxon>
        <taxon>Hexapoda</taxon>
        <taxon>Insecta</taxon>
        <taxon>Pterygota</taxon>
        <taxon>Neoptera</taxon>
        <taxon>Endopterygota</taxon>
        <taxon>Coleoptera</taxon>
        <taxon>Polyphaga</taxon>
        <taxon>Elateriformia</taxon>
        <taxon>Elateroidea</taxon>
        <taxon>Lampyridae</taxon>
        <taxon>Lampyrinae</taxon>
        <taxon>Pyrocoelia</taxon>
    </lineage>
</organism>
<dbReference type="AlphaFoldDB" id="A0AAN7VI46"/>
<evidence type="ECO:0000313" key="1">
    <source>
        <dbReference type="EMBL" id="KAK5648612.1"/>
    </source>
</evidence>
<proteinExistence type="predicted"/>
<dbReference type="Proteomes" id="UP001329430">
    <property type="component" value="Chromosome 2"/>
</dbReference>
<keyword evidence="2" id="KW-1185">Reference proteome</keyword>
<protein>
    <submittedName>
        <fullName evidence="1">Uncharacterized protein</fullName>
    </submittedName>
</protein>
<dbReference type="EMBL" id="JAVRBK010000002">
    <property type="protein sequence ID" value="KAK5648612.1"/>
    <property type="molecule type" value="Genomic_DNA"/>
</dbReference>
<name>A0AAN7VI46_9COLE</name>
<reference evidence="1 2" key="1">
    <citation type="journal article" date="2024" name="Insects">
        <title>An Improved Chromosome-Level Genome Assembly of the Firefly Pyrocoelia pectoralis.</title>
        <authorList>
            <person name="Fu X."/>
            <person name="Meyer-Rochow V.B."/>
            <person name="Ballantyne L."/>
            <person name="Zhu X."/>
        </authorList>
    </citation>
    <scope>NUCLEOTIDE SEQUENCE [LARGE SCALE GENOMIC DNA]</scope>
    <source>
        <strain evidence="1">XCY_ONT2</strain>
    </source>
</reference>